<organism evidence="1 2">
    <name type="scientific">Xylocopilactobacillus apicola</name>
    <dbReference type="NCBI Taxonomy" id="2932184"/>
    <lineage>
        <taxon>Bacteria</taxon>
        <taxon>Bacillati</taxon>
        <taxon>Bacillota</taxon>
        <taxon>Bacilli</taxon>
        <taxon>Lactobacillales</taxon>
        <taxon>Lactobacillaceae</taxon>
        <taxon>Xylocopilactobacillus</taxon>
    </lineage>
</organism>
<gene>
    <name evidence="1" type="ORF">XA3_12170</name>
</gene>
<sequence length="89" mass="11179">MMRKIRNIHEVYNQELFDLMQNERKNFQQQEYYDQLAIDQSEQMYLKEIIHQHLYYFYLRHLREEKVQVREIINDKENHVEIVYGANGK</sequence>
<dbReference type="AlphaFoldDB" id="A0AAU9D203"/>
<dbReference type="Proteomes" id="UP001321861">
    <property type="component" value="Chromosome"/>
</dbReference>
<evidence type="ECO:0000313" key="2">
    <source>
        <dbReference type="Proteomes" id="UP001321861"/>
    </source>
</evidence>
<proteinExistence type="predicted"/>
<protein>
    <submittedName>
        <fullName evidence="1">Uncharacterized protein</fullName>
    </submittedName>
</protein>
<keyword evidence="2" id="KW-1185">Reference proteome</keyword>
<evidence type="ECO:0000313" key="1">
    <source>
        <dbReference type="EMBL" id="BDR58776.1"/>
    </source>
</evidence>
<reference evidence="1 2" key="1">
    <citation type="journal article" date="2023" name="Microbiol. Spectr.">
        <title>Symbiosis of Carpenter Bees with Uncharacterized Lactic Acid Bacteria Showing NAD Auxotrophy.</title>
        <authorList>
            <person name="Kawasaki S."/>
            <person name="Ozawa K."/>
            <person name="Mori T."/>
            <person name="Yamamoto A."/>
            <person name="Ito M."/>
            <person name="Ohkuma M."/>
            <person name="Sakamoto M."/>
            <person name="Matsutani M."/>
        </authorList>
    </citation>
    <scope>NUCLEOTIDE SEQUENCE [LARGE SCALE GENOMIC DNA]</scope>
    <source>
        <strain evidence="1 2">XA3</strain>
    </source>
</reference>
<dbReference type="Pfam" id="PF10704">
    <property type="entry name" value="DUF2508"/>
    <property type="match status" value="1"/>
</dbReference>
<dbReference type="RefSeq" id="WP_317634608.1">
    <property type="nucleotide sequence ID" value="NZ_AP026802.1"/>
</dbReference>
<dbReference type="KEGG" id="xap:XA3_12170"/>
<dbReference type="InterPro" id="IPR019644">
    <property type="entry name" value="DUF2508"/>
</dbReference>
<dbReference type="EMBL" id="AP026802">
    <property type="protein sequence ID" value="BDR58776.1"/>
    <property type="molecule type" value="Genomic_DNA"/>
</dbReference>
<name>A0AAU9D203_9LACO</name>
<accession>A0AAU9D203</accession>